<dbReference type="KEGG" id="mrub:DEO27_003280"/>
<dbReference type="EMBL" id="CP043450">
    <property type="protein sequence ID" value="QEM09079.1"/>
    <property type="molecule type" value="Genomic_DNA"/>
</dbReference>
<organism evidence="1 2">
    <name type="scientific">Mucilaginibacter rubeus</name>
    <dbReference type="NCBI Taxonomy" id="2027860"/>
    <lineage>
        <taxon>Bacteria</taxon>
        <taxon>Pseudomonadati</taxon>
        <taxon>Bacteroidota</taxon>
        <taxon>Sphingobacteriia</taxon>
        <taxon>Sphingobacteriales</taxon>
        <taxon>Sphingobacteriaceae</taxon>
        <taxon>Mucilaginibacter</taxon>
    </lineage>
</organism>
<dbReference type="RefSeq" id="WP_112569695.1">
    <property type="nucleotide sequence ID" value="NZ_CP043450.1"/>
</dbReference>
<sequence>MRIDQHIQDRLSAFIAEPADGFETRFEALRHPLKQEQRALLIYIDRVLELMCVSIGDAVNFEHLHLEGMDDASLQLIGELLIIRCHFKGLAADKGQAVTDGLAARVIALQQSIGKELRANSSLSGKSAQFRKLKAARYLLKRRQSFLKQVMRDLPEATMQPRSLLNVLKRDLDKFKEHPGDLPYVMTVEQFSANDTSYVLLNKGSFEGLAAIKHLGGSPLKAITDVYLFDAEGRTEFGKFNTTYFKFVNNKSGCQFRSLVVLSVNEGSLSFSRLKVLQERTRQRYHVPVPYPKYGAYTVLATEIAALMGRRTSAAVPIELIGPDELEVWNDVIGLIDQFEGVEELKSAKFLDLYALVIDAKLKAILLNDIFGGARSQFLSEDAYLTMTTLSKEQREILSTALGLFLDWSIGSIWPEQLRLYAEDCDQVVISPLANTHVAFNRQLRDALRLSGRQKFLDRWQFDGIIEGRSLLLDYYDLGPIPDTYAYNVLELKDDGDRQFVGLFLNVLFGRRHRQARYELDRHLTNILEHPIRSEHFDWGLLHQQIRASRPAEAIRYYEFDDWYEQQPQQSISIKLGDRTRTFPYSELFVIKGAEDDRHCVKRIGDIDATALDRNPILAQCLTDLYVDFNIYGRLVNAAQQAEDLRVILQKFNMPEDMPAMRLWKELLAARVGANGLGVVYRELTSLLQDAGKQIVDKGHFLKNWAAPESASSLPRGRVIFRTICAYLELPASYQRIAVNLYNQEKLRKIRTSRQMNVLLRDLINDGCFDDGADVQALLNKEKQRYLRSHDLESNGIAIDKAVDELSTLVELLRPQLALSPVIKINLNQ</sequence>
<keyword evidence="2" id="KW-1185">Reference proteome</keyword>
<accession>A0A5C1HU42</accession>
<proteinExistence type="predicted"/>
<dbReference type="OrthoDB" id="1489840at2"/>
<protein>
    <submittedName>
        <fullName evidence="1">Uncharacterized protein</fullName>
    </submittedName>
</protein>
<reference evidence="1" key="1">
    <citation type="submission" date="2019-08" db="EMBL/GenBank/DDBJ databases">
        <title>Comparative genome analysis confer to the adaptation heavy metal polluted environment.</title>
        <authorList>
            <person name="Li Y."/>
        </authorList>
    </citation>
    <scope>NUCLEOTIDE SEQUENCE [LARGE SCALE GENOMIC DNA]</scope>
    <source>
        <strain evidence="1">P1</strain>
    </source>
</reference>
<gene>
    <name evidence="1" type="ORF">DEO27_003280</name>
</gene>
<evidence type="ECO:0000313" key="2">
    <source>
        <dbReference type="Proteomes" id="UP000251402"/>
    </source>
</evidence>
<evidence type="ECO:0000313" key="1">
    <source>
        <dbReference type="EMBL" id="QEM09079.1"/>
    </source>
</evidence>
<dbReference type="AlphaFoldDB" id="A0A5C1HU42"/>
<name>A0A5C1HU42_9SPHI</name>
<dbReference type="Proteomes" id="UP000251402">
    <property type="component" value="Chromosome"/>
</dbReference>